<reference evidence="3 4" key="1">
    <citation type="submission" date="2018-03" db="EMBL/GenBank/DDBJ databases">
        <title>Massilia armeniaca sp. nov., isolated from desert soil.</title>
        <authorList>
            <person name="Huang H."/>
            <person name="Ren M."/>
        </authorList>
    </citation>
    <scope>NUCLEOTIDE SEQUENCE [LARGE SCALE GENOMIC DNA]</scope>
    <source>
        <strain evidence="3 4">ZMN-3</strain>
    </source>
</reference>
<dbReference type="PANTHER" id="PTHR34220:SF9">
    <property type="entry name" value="SIGNAL TRANSDUCTION HISTIDINE KINASE INTERNAL REGION DOMAIN-CONTAINING PROTEIN"/>
    <property type="match status" value="1"/>
</dbReference>
<dbReference type="Proteomes" id="UP000240505">
    <property type="component" value="Chromosome"/>
</dbReference>
<organism evidence="3 4">
    <name type="scientific">Pseudoduganella armeniaca</name>
    <dbReference type="NCBI Taxonomy" id="2072590"/>
    <lineage>
        <taxon>Bacteria</taxon>
        <taxon>Pseudomonadati</taxon>
        <taxon>Pseudomonadota</taxon>
        <taxon>Betaproteobacteria</taxon>
        <taxon>Burkholderiales</taxon>
        <taxon>Oxalobacteraceae</taxon>
        <taxon>Telluria group</taxon>
        <taxon>Pseudoduganella</taxon>
    </lineage>
</organism>
<keyword evidence="1" id="KW-1133">Transmembrane helix</keyword>
<protein>
    <submittedName>
        <fullName evidence="3">Sensor histidine kinase</fullName>
    </submittedName>
</protein>
<dbReference type="AlphaFoldDB" id="A0A2R4CDB1"/>
<sequence>MDETSAPPRRLRQLLLAAWVLFWLLMTTTAVQDYLRDGGRELWKPVLWEGSSLLVATVLLLAQRRCTRRHDALVATPRRWFLVQLPWLFVFWLAFVPLAFGLRHAVYALAGQTYTHDPWPQTFFYEDVRITVFFSLFVLVSFGLLSWQAMVEARVRAERTANLLREAQLRQLTQQMQPHFLFNALNTVSALMHEDVQRADALLVRLADMLRATLEGGQRQQVALADELRLLRGYCELMTARHDERVTLAWDVAPGLDACPVPFMCLQPLLENVFRHTVERRRGTVHITVSARREGARLVLAVADDAGRLDDGATDGAGIALANLRERLAALHGAAAGLTLTQLAPAGVCARIELPCAS</sequence>
<keyword evidence="1" id="KW-0812">Transmembrane</keyword>
<keyword evidence="4" id="KW-1185">Reference proteome</keyword>
<dbReference type="SUPFAM" id="SSF55874">
    <property type="entry name" value="ATPase domain of HSP90 chaperone/DNA topoisomerase II/histidine kinase"/>
    <property type="match status" value="1"/>
</dbReference>
<name>A0A2R4CDB1_9BURK</name>
<keyword evidence="3" id="KW-0808">Transferase</keyword>
<evidence type="ECO:0000313" key="4">
    <source>
        <dbReference type="Proteomes" id="UP000240505"/>
    </source>
</evidence>
<dbReference type="OrthoDB" id="2514702at2"/>
<feature type="transmembrane region" description="Helical" evidence="1">
    <location>
        <begin position="130"/>
        <end position="150"/>
    </location>
</feature>
<proteinExistence type="predicted"/>
<feature type="transmembrane region" description="Helical" evidence="1">
    <location>
        <begin position="85"/>
        <end position="110"/>
    </location>
</feature>
<dbReference type="InterPro" id="IPR036890">
    <property type="entry name" value="HATPase_C_sf"/>
</dbReference>
<dbReference type="GO" id="GO:0016020">
    <property type="term" value="C:membrane"/>
    <property type="evidence" value="ECO:0007669"/>
    <property type="project" value="InterPro"/>
</dbReference>
<dbReference type="EMBL" id="CP028324">
    <property type="protein sequence ID" value="AVR97460.1"/>
    <property type="molecule type" value="Genomic_DNA"/>
</dbReference>
<dbReference type="Pfam" id="PF06580">
    <property type="entry name" value="His_kinase"/>
    <property type="match status" value="1"/>
</dbReference>
<feature type="transmembrane region" description="Helical" evidence="1">
    <location>
        <begin position="46"/>
        <end position="64"/>
    </location>
</feature>
<dbReference type="InterPro" id="IPR010559">
    <property type="entry name" value="Sig_transdc_His_kin_internal"/>
</dbReference>
<feature type="domain" description="Signal transduction histidine kinase internal region" evidence="2">
    <location>
        <begin position="167"/>
        <end position="245"/>
    </location>
</feature>
<gene>
    <name evidence="3" type="ORF">C9I28_18795</name>
</gene>
<keyword evidence="1" id="KW-0472">Membrane</keyword>
<evidence type="ECO:0000313" key="3">
    <source>
        <dbReference type="EMBL" id="AVR97460.1"/>
    </source>
</evidence>
<dbReference type="InterPro" id="IPR050640">
    <property type="entry name" value="Bact_2-comp_sensor_kinase"/>
</dbReference>
<dbReference type="PANTHER" id="PTHR34220">
    <property type="entry name" value="SENSOR HISTIDINE KINASE YPDA"/>
    <property type="match status" value="1"/>
</dbReference>
<evidence type="ECO:0000259" key="2">
    <source>
        <dbReference type="Pfam" id="PF06580"/>
    </source>
</evidence>
<keyword evidence="3" id="KW-0418">Kinase</keyword>
<dbReference type="GO" id="GO:0000155">
    <property type="term" value="F:phosphorelay sensor kinase activity"/>
    <property type="evidence" value="ECO:0007669"/>
    <property type="project" value="InterPro"/>
</dbReference>
<dbReference type="KEGG" id="masz:C9I28_18795"/>
<accession>A0A2R4CDB1</accession>
<evidence type="ECO:0000256" key="1">
    <source>
        <dbReference type="SAM" id="Phobius"/>
    </source>
</evidence>
<dbReference type="RefSeq" id="WP_107142805.1">
    <property type="nucleotide sequence ID" value="NZ_CP028324.1"/>
</dbReference>
<dbReference type="Gene3D" id="3.30.565.10">
    <property type="entry name" value="Histidine kinase-like ATPase, C-terminal domain"/>
    <property type="match status" value="1"/>
</dbReference>